<proteinExistence type="predicted"/>
<evidence type="ECO:0000256" key="1">
    <source>
        <dbReference type="ARBA" id="ARBA00022603"/>
    </source>
</evidence>
<dbReference type="InterPro" id="IPR029063">
    <property type="entry name" value="SAM-dependent_MTases_sf"/>
</dbReference>
<evidence type="ECO:0000313" key="6">
    <source>
        <dbReference type="Proteomes" id="UP000283993"/>
    </source>
</evidence>
<dbReference type="Gene3D" id="3.40.50.150">
    <property type="entry name" value="Vaccinia Virus protein VP39"/>
    <property type="match status" value="1"/>
</dbReference>
<keyword evidence="2 5" id="KW-0808">Transferase</keyword>
<dbReference type="CDD" id="cd02440">
    <property type="entry name" value="AdoMet_MTases"/>
    <property type="match status" value="1"/>
</dbReference>
<dbReference type="SUPFAM" id="SSF53335">
    <property type="entry name" value="S-adenosyl-L-methionine-dependent methyltransferases"/>
    <property type="match status" value="1"/>
</dbReference>
<dbReference type="RefSeq" id="WP_123631763.1">
    <property type="nucleotide sequence ID" value="NZ_AYKH01000034.1"/>
</dbReference>
<keyword evidence="6" id="KW-1185">Reference proteome</keyword>
<evidence type="ECO:0000256" key="3">
    <source>
        <dbReference type="ARBA" id="ARBA00022691"/>
    </source>
</evidence>
<dbReference type="PANTHER" id="PTHR43464:SF19">
    <property type="entry name" value="UBIQUINONE BIOSYNTHESIS O-METHYLTRANSFERASE, MITOCHONDRIAL"/>
    <property type="match status" value="1"/>
</dbReference>
<dbReference type="GO" id="GO:0008168">
    <property type="term" value="F:methyltransferase activity"/>
    <property type="evidence" value="ECO:0007669"/>
    <property type="project" value="UniProtKB-KW"/>
</dbReference>
<dbReference type="Proteomes" id="UP000283993">
    <property type="component" value="Unassembled WGS sequence"/>
</dbReference>
<dbReference type="AlphaFoldDB" id="A0A423PIL4"/>
<gene>
    <name evidence="5" type="ORF">SAOR_12665</name>
</gene>
<comment type="caution">
    <text evidence="5">The sequence shown here is derived from an EMBL/GenBank/DDBJ whole genome shotgun (WGS) entry which is preliminary data.</text>
</comment>
<dbReference type="Pfam" id="PF13649">
    <property type="entry name" value="Methyltransf_25"/>
    <property type="match status" value="1"/>
</dbReference>
<reference evidence="5 6" key="1">
    <citation type="submission" date="2013-10" db="EMBL/GenBank/DDBJ databases">
        <title>Salinisphaera orenii MK-B5 Genome Sequencing.</title>
        <authorList>
            <person name="Lai Q."/>
            <person name="Li C."/>
            <person name="Shao Z."/>
        </authorList>
    </citation>
    <scope>NUCLEOTIDE SEQUENCE [LARGE SCALE GENOMIC DNA]</scope>
    <source>
        <strain evidence="5 6">MK-B5</strain>
    </source>
</reference>
<evidence type="ECO:0000259" key="4">
    <source>
        <dbReference type="Pfam" id="PF13649"/>
    </source>
</evidence>
<dbReference type="EMBL" id="AYKH01000034">
    <property type="protein sequence ID" value="ROO25394.1"/>
    <property type="molecule type" value="Genomic_DNA"/>
</dbReference>
<protein>
    <submittedName>
        <fullName evidence="5">Methyltransferase</fullName>
    </submittedName>
</protein>
<accession>A0A423PIL4</accession>
<dbReference type="PANTHER" id="PTHR43464">
    <property type="entry name" value="METHYLTRANSFERASE"/>
    <property type="match status" value="1"/>
</dbReference>
<organism evidence="5 6">
    <name type="scientific">Salinisphaera orenii MK-B5</name>
    <dbReference type="NCBI Taxonomy" id="856730"/>
    <lineage>
        <taxon>Bacteria</taxon>
        <taxon>Pseudomonadati</taxon>
        <taxon>Pseudomonadota</taxon>
        <taxon>Gammaproteobacteria</taxon>
        <taxon>Salinisphaerales</taxon>
        <taxon>Salinisphaeraceae</taxon>
        <taxon>Salinisphaera</taxon>
    </lineage>
</organism>
<keyword evidence="1 5" id="KW-0489">Methyltransferase</keyword>
<keyword evidence="3" id="KW-0949">S-adenosyl-L-methionine</keyword>
<evidence type="ECO:0000313" key="5">
    <source>
        <dbReference type="EMBL" id="ROO25394.1"/>
    </source>
</evidence>
<name>A0A423PIL4_9GAMM</name>
<dbReference type="InterPro" id="IPR041698">
    <property type="entry name" value="Methyltransf_25"/>
</dbReference>
<dbReference type="GO" id="GO:0032259">
    <property type="term" value="P:methylation"/>
    <property type="evidence" value="ECO:0007669"/>
    <property type="project" value="UniProtKB-KW"/>
</dbReference>
<feature type="domain" description="Methyltransferase" evidence="4">
    <location>
        <begin position="53"/>
        <end position="144"/>
    </location>
</feature>
<evidence type="ECO:0000256" key="2">
    <source>
        <dbReference type="ARBA" id="ARBA00022679"/>
    </source>
</evidence>
<sequence>MSASPRRAIDLSGFEAKFRTTADPWQTFTARDEAIKRGRILRALGTRPHARLLELGCGNGSNSRTLARRALHLHACDGSASATRLTRAALAGHAHAEAFEIALPAAFPGLRYEAVVIAELLYYLAPRALDRLARDVARVLVPGGRLVLAHHHVEFHDNAQRAAGIHARFLASTGRAWQRRYVAGSQRWHVEGFVATRPARWNRPDAGPGPFGV</sequence>